<evidence type="ECO:0000256" key="1">
    <source>
        <dbReference type="SAM" id="MobiDB-lite"/>
    </source>
</evidence>
<keyword evidence="2" id="KW-1185">Reference proteome</keyword>
<name>A0ABM1MDN1_NICVS</name>
<evidence type="ECO:0000313" key="3">
    <source>
        <dbReference type="RefSeq" id="XP_017772681.1"/>
    </source>
</evidence>
<feature type="region of interest" description="Disordered" evidence="1">
    <location>
        <begin position="1692"/>
        <end position="1738"/>
    </location>
</feature>
<sequence>MDGDGVDDSSNLNLTSSMGSVLTNNKNKESVSTYSGSCSTDSTSNKVASNISKKNIKSDVDNEADLFANECNISDVSVEKITENVDDIVSDLESLLGGPTDFPTLAKSEIKPAKIDLCEERTLNLFNSSNLVNQKNVSNFEQKHNEKSATVQEKKDIDDIVRLETNINEVPSISMLCNEVSEAVNVSEDNNMPGISAPEVKMVVEEIHIVETKNIHDGNSFNKEICKKTDEDLEEKCSSSDKVHQIEYENIEENIESSEIKDYTCDALLPVENTQNVSIVDSESVLILDKTEISRMEADHSDQLLMENNESESLENTIIEKNENLISGLVTASTRIITIASTNNSNEHMDIIENTELPEFTKSIEQENIQEPNSKELTNQEKDEKCSSSEIKNKHSVIENDIAVNKISKSTGKDDCDLLKESTNSETDQFNLDKIKTSTSKNVSDGDETIRNNYMQVAEINYDKIDISETLETDTSLENLHEEKFTDLSTAVEQTVCNDIISNMNKEEEEEYELQQKNNMVDKKSVNLSKSENLPYNEFKVNKLQNSEIFNSVIDTEPDQSTSMLYEELSKIKKSDSKDFQIFKDDEGFKNDNLECSVTAISEGTGENDAVDILSYGKVETDTEMIEDQKLNEDIENKCSPLQIESFQSTNSENIEEPTKSSNIQEEMNHFVEDGKNKPIDECDEIQFNKTTVSSNEQREIENIFQQEAEINMETDNDFQIRLLEKSGECSNTLTSLLNKSPVDITHSTDVCINVEKITSLSQLKEITVQETAKKDVIPSEVLPKIEIIDEIKAKSSVNSDKLFSSELDTVDENIIKTYTSGEISDAQFVTKPECNPIKSTKVGMVLLNDSVNTLMESEQAILDKIELTTHNTDNENNFEKPLLTEETESILPNLENIEIAAVNSGNEITKCITEPELPKTNLDNVDITLEIYNSNETCEENKNVQYSTNLIEDSCEENDKPISDNISNTGSSITEHNNVFDICLVGNETKSNSKELEGGENYIIADKQHKNDDSGNIYSSAEINTSPECKMVSSEKDEFNGDLEEAEQTILISKEADHDNSTHGKLSKSIALELEKPTLDTKQISTNTKSVNPCDEEYQKGNINSENNVFKVEEKTEIFERSDNITSTSELMKSCTDVNVSEISEHKNEIKEVEIVQEGNSAIIKQSEELEQYINVTSENKNLHSVIEDQAEENVFAFSSDKEEMNSEVEESENILHGQASMLVTEPEMKHIHSDKIDVVPTKSENNDNEEYIKESNYSQDDELLKAALEASYEEDKPNSKEDRTVMEVFDKESLKSSSIYEQIEERNKHEENVLIQAAADAENNRLNHNYEKPLNIVVDPPIDEMNTVKEIECSNKTEIYNKQSGEYSSKISQNLKLTITKNKSEEKSILKIFDPKESDNSVVEISPSESDSEETPIPKFLIKQPQKMMSPLKITIKPVIKPEEQTQKFSPKLIIKPIIKPDEEAIREEKLHHSPKITIKPIPKPTSEEGDRCNSPKITIKPILKPIETSMSPKIKIKPIIKPIDDAKEEVEERIVLKITKNNISHTEVKKEENEKLAKIKLKFSKDNRHAHIVNEKDKTDEKCVKRVIQDASNEMSEDKVSSSKRLKFDVTNEREGSATVSHIGVDHDEHKLDISDNVIIPVLGADTENQDSNSSPIPTPRKRGRPRKNPLVVREEFKDIKEEVVQIEEIQESPSGRPKRSCRGPSVRTTLGIKPRKARGATRSRGRGRGVSTRGQIKNDNEAQKEISDSKIKLLKEAAISARVTESLDNQDVEMKEILEIPTETIIIEDSNEEKLENDNKSIITKSADVMIFEDETRMSAEINSRAQTPAKQVSMDVIEESQSSIQSTATTESTKIRKGTKMEIALEPEGAIISADQLAEYYWGGGGPYMLQEQVAQFLGIKSFKRKYPGIQRRTVDMQERDFIRESSLASEHMCDLGLTAVNSVDILDIMYSDFQNKYEEYCKHQRDRQTKDITNKQKALSLAASQEKNKLDIMQQAVESAAQWNYNFNKSRKEERIACMDLQTYTINYPKGRFKQINKPKLGYYPMALVPGQYTDFYKTFTPTELNNLPLSTMLYHEINTNNEEDSQSDNSASDSDSSSSGSDSSDSDSSDETDCNLCIPSNAKKVVT</sequence>
<feature type="compositionally biased region" description="Basic residues" evidence="1">
    <location>
        <begin position="1717"/>
        <end position="1731"/>
    </location>
</feature>
<feature type="compositionally biased region" description="Acidic residues" evidence="1">
    <location>
        <begin position="2111"/>
        <end position="2120"/>
    </location>
</feature>
<dbReference type="RefSeq" id="XP_017772681.1">
    <property type="nucleotide sequence ID" value="XM_017917192.1"/>
</dbReference>
<protein>
    <submittedName>
        <fullName evidence="3">Reticulocyte-binding protein 2 homolog a</fullName>
    </submittedName>
</protein>
<organism evidence="2 3">
    <name type="scientific">Nicrophorus vespilloides</name>
    <name type="common">Boreal carrion beetle</name>
    <dbReference type="NCBI Taxonomy" id="110193"/>
    <lineage>
        <taxon>Eukaryota</taxon>
        <taxon>Metazoa</taxon>
        <taxon>Ecdysozoa</taxon>
        <taxon>Arthropoda</taxon>
        <taxon>Hexapoda</taxon>
        <taxon>Insecta</taxon>
        <taxon>Pterygota</taxon>
        <taxon>Neoptera</taxon>
        <taxon>Endopterygota</taxon>
        <taxon>Coleoptera</taxon>
        <taxon>Polyphaga</taxon>
        <taxon>Staphyliniformia</taxon>
        <taxon>Silphidae</taxon>
        <taxon>Nicrophorinae</taxon>
        <taxon>Nicrophorus</taxon>
    </lineage>
</organism>
<gene>
    <name evidence="3" type="primary">LOC108559834</name>
</gene>
<reference evidence="3" key="1">
    <citation type="submission" date="2025-08" db="UniProtKB">
        <authorList>
            <consortium name="RefSeq"/>
        </authorList>
    </citation>
    <scope>IDENTIFICATION</scope>
    <source>
        <tissue evidence="3">Whole Larva</tissue>
    </source>
</reference>
<accession>A0ABM1MDN1</accession>
<proteinExistence type="predicted"/>
<feature type="compositionally biased region" description="Low complexity" evidence="1">
    <location>
        <begin position="2094"/>
        <end position="2110"/>
    </location>
</feature>
<feature type="region of interest" description="Disordered" evidence="1">
    <location>
        <begin position="1"/>
        <end position="23"/>
    </location>
</feature>
<evidence type="ECO:0000313" key="2">
    <source>
        <dbReference type="Proteomes" id="UP000695000"/>
    </source>
</evidence>
<dbReference type="CDD" id="cd21085">
    <property type="entry name" value="WH_NTD_PHF10"/>
    <property type="match status" value="1"/>
</dbReference>
<feature type="region of interest" description="Disordered" evidence="1">
    <location>
        <begin position="1648"/>
        <end position="1672"/>
    </location>
</feature>
<feature type="compositionally biased region" description="Polar residues" evidence="1">
    <location>
        <begin position="8"/>
        <end position="23"/>
    </location>
</feature>
<dbReference type="Proteomes" id="UP000695000">
    <property type="component" value="Unplaced"/>
</dbReference>
<dbReference type="GeneID" id="108559834"/>
<feature type="region of interest" description="Disordered" evidence="1">
    <location>
        <begin position="2088"/>
        <end position="2134"/>
    </location>
</feature>